<evidence type="ECO:0000256" key="1">
    <source>
        <dbReference type="SAM" id="Phobius"/>
    </source>
</evidence>
<accession>A0ABN6PHY5</accession>
<sequence length="174" mass="17889">MLAMMPKSVVRAGTSAVFDLPVPLPSAAPPSLSSVAATTAHPSPAVQASRLAALAACVALIALGLAWELWLAPTGRGSLALKVLPLLAALPGLWRMRLYTYRWLSLLLWLYVTEGAVRAFGDGALGARLALGEIGLALLLFAACGAHVRLRLASAKRGHTDGAAVSPTSSDSAA</sequence>
<protein>
    <recommendedName>
        <fullName evidence="4">DUF2069 domain-containing protein</fullName>
    </recommendedName>
</protein>
<keyword evidence="1" id="KW-1133">Transmembrane helix</keyword>
<dbReference type="Proteomes" id="UP001057498">
    <property type="component" value="Chromosome"/>
</dbReference>
<feature type="transmembrane region" description="Helical" evidence="1">
    <location>
        <begin position="51"/>
        <end position="71"/>
    </location>
</feature>
<feature type="transmembrane region" description="Helical" evidence="1">
    <location>
        <begin position="127"/>
        <end position="148"/>
    </location>
</feature>
<dbReference type="InterPro" id="IPR018643">
    <property type="entry name" value="DUF2069_membrane"/>
</dbReference>
<evidence type="ECO:0008006" key="4">
    <source>
        <dbReference type="Google" id="ProtNLM"/>
    </source>
</evidence>
<gene>
    <name evidence="2" type="ORF">CATMQ487_15810</name>
</gene>
<evidence type="ECO:0000313" key="3">
    <source>
        <dbReference type="Proteomes" id="UP001057498"/>
    </source>
</evidence>
<feature type="transmembrane region" description="Helical" evidence="1">
    <location>
        <begin position="101"/>
        <end position="121"/>
    </location>
</feature>
<dbReference type="EMBL" id="AP025730">
    <property type="protein sequence ID" value="BDI04611.1"/>
    <property type="molecule type" value="Genomic_DNA"/>
</dbReference>
<proteinExistence type="predicted"/>
<keyword evidence="1" id="KW-0472">Membrane</keyword>
<keyword evidence="1" id="KW-0812">Transmembrane</keyword>
<organism evidence="2 3">
    <name type="scientific">Sphaerotilus microaerophilus</name>
    <dbReference type="NCBI Taxonomy" id="2914710"/>
    <lineage>
        <taxon>Bacteria</taxon>
        <taxon>Pseudomonadati</taxon>
        <taxon>Pseudomonadota</taxon>
        <taxon>Betaproteobacteria</taxon>
        <taxon>Burkholderiales</taxon>
        <taxon>Sphaerotilaceae</taxon>
        <taxon>Sphaerotilus</taxon>
    </lineage>
</organism>
<evidence type="ECO:0000313" key="2">
    <source>
        <dbReference type="EMBL" id="BDI04611.1"/>
    </source>
</evidence>
<keyword evidence="3" id="KW-1185">Reference proteome</keyword>
<dbReference type="Pfam" id="PF09842">
    <property type="entry name" value="DUF2069"/>
    <property type="match status" value="1"/>
</dbReference>
<reference evidence="2" key="1">
    <citation type="submission" date="2022-04" db="EMBL/GenBank/DDBJ databases">
        <title>Whole genome sequence of Sphaerotilus sp. FB-5.</title>
        <authorList>
            <person name="Takeda M."/>
            <person name="Narihara S."/>
            <person name="Akimoto M."/>
            <person name="Akimoto R."/>
            <person name="Nishiyashiki S."/>
            <person name="Murakami T."/>
        </authorList>
    </citation>
    <scope>NUCLEOTIDE SEQUENCE</scope>
    <source>
        <strain evidence="2">FB-5</strain>
    </source>
</reference>
<name>A0ABN6PHY5_9BURK</name>